<dbReference type="Proteomes" id="UP000441717">
    <property type="component" value="Unassembled WGS sequence"/>
</dbReference>
<accession>A0A6N7IM60</accession>
<dbReference type="AlphaFoldDB" id="A0A6N7IM60"/>
<evidence type="ECO:0000313" key="3">
    <source>
        <dbReference type="Proteomes" id="UP000441717"/>
    </source>
</evidence>
<name>A0A6N7IM60_9FIRM</name>
<evidence type="ECO:0000313" key="2">
    <source>
        <dbReference type="EMBL" id="MQL51055.1"/>
    </source>
</evidence>
<feature type="transmembrane region" description="Helical" evidence="1">
    <location>
        <begin position="12"/>
        <end position="32"/>
    </location>
</feature>
<evidence type="ECO:0000256" key="1">
    <source>
        <dbReference type="SAM" id="Phobius"/>
    </source>
</evidence>
<dbReference type="Gene3D" id="2.60.40.10">
    <property type="entry name" value="Immunoglobulins"/>
    <property type="match status" value="1"/>
</dbReference>
<reference evidence="2 3" key="1">
    <citation type="submission" date="2019-10" db="EMBL/GenBank/DDBJ databases">
        <title>Comparative genomics of sulfur disproportionating microorganisms.</title>
        <authorList>
            <person name="Ward L.M."/>
            <person name="Bertran E."/>
            <person name="Johnston D."/>
        </authorList>
    </citation>
    <scope>NUCLEOTIDE SEQUENCE [LARGE SCALE GENOMIC DNA]</scope>
    <source>
        <strain evidence="2 3">DSM 14055</strain>
    </source>
</reference>
<dbReference type="OrthoDB" id="1809886at2"/>
<dbReference type="RefSeq" id="WP_152944966.1">
    <property type="nucleotide sequence ID" value="NZ_WHYR01000003.1"/>
</dbReference>
<sequence length="361" mass="38001">MYNIARKIKNIVLILAVMGSTFFSAINLPVAYADYYQAYTGSGATYLSINFTGQGYSVTARYSPNPYNNPIYVPGNMGAGLVKVKLHVTNSQHNTYWSSYTTATIPVYGIDNNGNQILCTNLNFNPNTAPNSDIDFGEFFLGQNYRGFKLGQPSASTNGDYNTGYAHIEGDLAFEFNAIIFASTESQFTTLSNNASAAATNAANAYNAANSAKTSADAAKTSADTAASRVWDSAEGKSAATLAKEARDKANEALTAVNNMQTIITNINNTIATDNVSPSVEVKTLSGATATSGSSIRLVIAASDNKSASLNYNVNGGTYSPLPADGKVSVPLTSPGPNTIVIGVKDEAGNVATKAITIWKL</sequence>
<gene>
    <name evidence="2" type="ORF">GFC01_01970</name>
</gene>
<organism evidence="2 3">
    <name type="scientific">Desulfofundulus thermobenzoicus</name>
    <dbReference type="NCBI Taxonomy" id="29376"/>
    <lineage>
        <taxon>Bacteria</taxon>
        <taxon>Bacillati</taxon>
        <taxon>Bacillota</taxon>
        <taxon>Clostridia</taxon>
        <taxon>Eubacteriales</taxon>
        <taxon>Peptococcaceae</taxon>
        <taxon>Desulfofundulus</taxon>
    </lineage>
</organism>
<dbReference type="EMBL" id="WHYR01000003">
    <property type="protein sequence ID" value="MQL51055.1"/>
    <property type="molecule type" value="Genomic_DNA"/>
</dbReference>
<keyword evidence="1" id="KW-0472">Membrane</keyword>
<keyword evidence="1" id="KW-0812">Transmembrane</keyword>
<protein>
    <submittedName>
        <fullName evidence="2">Uncharacterized protein</fullName>
    </submittedName>
</protein>
<comment type="caution">
    <text evidence="2">The sequence shown here is derived from an EMBL/GenBank/DDBJ whole genome shotgun (WGS) entry which is preliminary data.</text>
</comment>
<keyword evidence="1" id="KW-1133">Transmembrane helix</keyword>
<keyword evidence="3" id="KW-1185">Reference proteome</keyword>
<proteinExistence type="predicted"/>
<dbReference type="InterPro" id="IPR013783">
    <property type="entry name" value="Ig-like_fold"/>
</dbReference>